<reference evidence="6 7" key="1">
    <citation type="submission" date="2020-03" db="EMBL/GenBank/DDBJ databases">
        <title>Genomic Encyclopedia of Type Strains, Phase IV (KMG-IV): sequencing the most valuable type-strain genomes for metagenomic binning, comparative biology and taxonomic classification.</title>
        <authorList>
            <person name="Goeker M."/>
        </authorList>
    </citation>
    <scope>NUCLEOTIDE SEQUENCE [LARGE SCALE GENOMIC DNA]</scope>
    <source>
        <strain evidence="6 7">DSM 27651</strain>
    </source>
</reference>
<comment type="caution">
    <text evidence="6">The sequence shown here is derived from an EMBL/GenBank/DDBJ whole genome shotgun (WGS) entry which is preliminary data.</text>
</comment>
<comment type="similarity">
    <text evidence="1">Belongs to the transglycosylase Slt family.</text>
</comment>
<sequence length="688" mass="74715">MLKRHRSPSDKEREPTLSSMVARLSVSALLIASAAAASTPQVQSILPPAAQPAAPPAGAVVQPLRAPSAADDAAIAQAVAQWKALRQTDSLPFSSYAGFLVRNPGFPGEQAMRRTAESRIVPGQTAPSEVNAYFDRFPPITNVGRARHAEALLAAGRRQDATESARKAWTSGSLTTLDEARLSGLFAGAFRPADHDERMDRLLWSGQTSAAQRQIAYVSPDKRPLFAARLAMRTRAPDAATLAQAVMDRGMGDAGFIADRATWLRATGNSLEARQLLARPRQLTVRPSEVEKWYEVLLENARAAANDSQWTAAYDIASQVDDALPEGAVVRDQSIGIRDDYTSLVWLAGQTALKRRNRPADAIRMFELYAAAAQSPQTQSKGHFWAGRAARAAGQDGSRHLEQAATHADQFYGQLALETLRRPIPAPSRNAGITPTVQQRRDYGQKPLVQAVRYLGRTGQWQDQTQFVRQIAADATSDLDHALAAELAASIGRPDLAVMVGRSARANGHSDYVASGFPQVPVPAGHQGWWTMIHAISRQESQFDRAAISSAGARGLMQLMPPTAREVATRAGLSYRPDALTTDIGYNIQLGSTYFQRLYGTYGSMPLAIAAYNAGPGNVNRWVRENGDPRTAAVDMIDWIEAIPYTETRGYVQRVLENAVVYDTLHPQNARRPSQTPLSSYLGKPAQG</sequence>
<dbReference type="CDD" id="cd13401">
    <property type="entry name" value="Slt70-like"/>
    <property type="match status" value="1"/>
</dbReference>
<feature type="domain" description="Transglycosylase SLT" evidence="5">
    <location>
        <begin position="528"/>
        <end position="630"/>
    </location>
</feature>
<evidence type="ECO:0000256" key="2">
    <source>
        <dbReference type="ARBA" id="ARBA00009387"/>
    </source>
</evidence>
<feature type="region of interest" description="Disordered" evidence="4">
    <location>
        <begin position="667"/>
        <end position="688"/>
    </location>
</feature>
<proteinExistence type="inferred from homology"/>
<evidence type="ECO:0000259" key="5">
    <source>
        <dbReference type="Pfam" id="PF01464"/>
    </source>
</evidence>
<dbReference type="InterPro" id="IPR008258">
    <property type="entry name" value="Transglycosylase_SLT_dom_1"/>
</dbReference>
<dbReference type="Pfam" id="PF01464">
    <property type="entry name" value="SLT"/>
    <property type="match status" value="1"/>
</dbReference>
<keyword evidence="6" id="KW-0326">Glycosidase</keyword>
<accession>A0ABX0XJ06</accession>
<dbReference type="Gene3D" id="1.25.20.10">
    <property type="entry name" value="Bacterial muramidases"/>
    <property type="match status" value="1"/>
</dbReference>
<keyword evidence="6" id="KW-0378">Hydrolase</keyword>
<dbReference type="PANTHER" id="PTHR37423:SF2">
    <property type="entry name" value="MEMBRANE-BOUND LYTIC MUREIN TRANSGLYCOSYLASE C"/>
    <property type="match status" value="1"/>
</dbReference>
<protein>
    <submittedName>
        <fullName evidence="6">Soluble lytic murein transglycosylase</fullName>
        <ecNumber evidence="6">3.2.1.-</ecNumber>
    </submittedName>
</protein>
<dbReference type="SUPFAM" id="SSF53955">
    <property type="entry name" value="Lysozyme-like"/>
    <property type="match status" value="1"/>
</dbReference>
<dbReference type="InterPro" id="IPR023346">
    <property type="entry name" value="Lysozyme-like_dom_sf"/>
</dbReference>
<evidence type="ECO:0000256" key="1">
    <source>
        <dbReference type="ARBA" id="ARBA00007734"/>
    </source>
</evidence>
<name>A0ABX0XJ06_9SPHN</name>
<keyword evidence="3" id="KW-0732">Signal</keyword>
<organism evidence="6 7">
    <name type="scientific">Sphingomonas jejuensis</name>
    <dbReference type="NCBI Taxonomy" id="904715"/>
    <lineage>
        <taxon>Bacteria</taxon>
        <taxon>Pseudomonadati</taxon>
        <taxon>Pseudomonadota</taxon>
        <taxon>Alphaproteobacteria</taxon>
        <taxon>Sphingomonadales</taxon>
        <taxon>Sphingomonadaceae</taxon>
        <taxon>Sphingomonas</taxon>
    </lineage>
</organism>
<dbReference type="EC" id="3.2.1.-" evidence="6"/>
<dbReference type="PANTHER" id="PTHR37423">
    <property type="entry name" value="SOLUBLE LYTIC MUREIN TRANSGLYCOSYLASE-RELATED"/>
    <property type="match status" value="1"/>
</dbReference>
<evidence type="ECO:0000256" key="3">
    <source>
        <dbReference type="ARBA" id="ARBA00022729"/>
    </source>
</evidence>
<evidence type="ECO:0000313" key="6">
    <source>
        <dbReference type="EMBL" id="NJC33214.1"/>
    </source>
</evidence>
<dbReference type="RefSeq" id="WP_245196427.1">
    <property type="nucleotide sequence ID" value="NZ_JAATJE010000001.1"/>
</dbReference>
<comment type="similarity">
    <text evidence="2">Belongs to the virb1 family.</text>
</comment>
<dbReference type="InterPro" id="IPR008939">
    <property type="entry name" value="Lytic_TGlycosylase_superhlx_U"/>
</dbReference>
<dbReference type="Gene3D" id="1.10.530.10">
    <property type="match status" value="1"/>
</dbReference>
<dbReference type="GO" id="GO:0016798">
    <property type="term" value="F:hydrolase activity, acting on glycosyl bonds"/>
    <property type="evidence" value="ECO:0007669"/>
    <property type="project" value="UniProtKB-KW"/>
</dbReference>
<dbReference type="SUPFAM" id="SSF48435">
    <property type="entry name" value="Bacterial muramidases"/>
    <property type="match status" value="1"/>
</dbReference>
<evidence type="ECO:0000256" key="4">
    <source>
        <dbReference type="SAM" id="MobiDB-lite"/>
    </source>
</evidence>
<dbReference type="Proteomes" id="UP000734218">
    <property type="component" value="Unassembled WGS sequence"/>
</dbReference>
<evidence type="ECO:0000313" key="7">
    <source>
        <dbReference type="Proteomes" id="UP000734218"/>
    </source>
</evidence>
<dbReference type="EMBL" id="JAATJE010000001">
    <property type="protein sequence ID" value="NJC33214.1"/>
    <property type="molecule type" value="Genomic_DNA"/>
</dbReference>
<gene>
    <name evidence="6" type="ORF">GGR88_000688</name>
</gene>
<keyword evidence="7" id="KW-1185">Reference proteome</keyword>